<proteinExistence type="predicted"/>
<gene>
    <name evidence="1" type="ORF">SAMN05444008_10455</name>
</gene>
<accession>A0A1M4XVL1</accession>
<keyword evidence="2" id="KW-1185">Reference proteome</keyword>
<evidence type="ECO:0000313" key="2">
    <source>
        <dbReference type="Proteomes" id="UP000184368"/>
    </source>
</evidence>
<evidence type="ECO:0000313" key="1">
    <source>
        <dbReference type="EMBL" id="SHE97455.1"/>
    </source>
</evidence>
<reference evidence="1 2" key="1">
    <citation type="submission" date="2016-11" db="EMBL/GenBank/DDBJ databases">
        <authorList>
            <person name="Jaros S."/>
            <person name="Januszkiewicz K."/>
            <person name="Wedrychowicz H."/>
        </authorList>
    </citation>
    <scope>NUCLEOTIDE SEQUENCE [LARGE SCALE GENOMIC DNA]</scope>
    <source>
        <strain evidence="1 2">DSM 26897</strain>
    </source>
</reference>
<dbReference type="AlphaFoldDB" id="A0A1M4XVL1"/>
<organism evidence="1 2">
    <name type="scientific">Cnuella takakiae</name>
    <dbReference type="NCBI Taxonomy" id="1302690"/>
    <lineage>
        <taxon>Bacteria</taxon>
        <taxon>Pseudomonadati</taxon>
        <taxon>Bacteroidota</taxon>
        <taxon>Chitinophagia</taxon>
        <taxon>Chitinophagales</taxon>
        <taxon>Chitinophagaceae</taxon>
        <taxon>Cnuella</taxon>
    </lineage>
</organism>
<dbReference type="STRING" id="1302690.BUE76_14455"/>
<sequence>MTAIWHPLVPVYSCRLNNLFYSFISIRFFTLRRATERLHNLSAFKFLLMPTRVNPVQLLVLLCFPLLFTSCLKDECRNKFTIYQPVYKSLSSVRKEMGFTQARKMERPGKIYQYGAYLLVNELWKGIHVFDNTNPASPRKLGFINILGNVDIAIRNNVLYADSYSDLAVIPVSNWTEAKPVTFRNKVFNDGFVSWGNQTNPDSVQVIVDYVERDTIVDCATYTTWSRCPNCMVADAGGRPVFVNAAAAAPVNGVGGSMARFTMVNDYLYTVTQSELSAFQVTDPLNPVKSSTQNLGWGIETIYPFQNKLFVGSNTGMFIFDLGNPATPARQGAFSHVRSCDPVIADGFTAYVTLRSGGTMCGGTSNQMDVININNLQTPFLVKTIALQNPHGLSKDGNRLFVCDGLAGLKIFDVQDERDPKLVQTIGGLGTTYDVIAQDKIALVVSDQGIFQFDYSNLQAIKQISKINLN</sequence>
<name>A0A1M4XVL1_9BACT</name>
<dbReference type="Proteomes" id="UP000184368">
    <property type="component" value="Unassembled WGS sequence"/>
</dbReference>
<dbReference type="SUPFAM" id="SSF63829">
    <property type="entry name" value="Calcium-dependent phosphotriesterase"/>
    <property type="match status" value="1"/>
</dbReference>
<protein>
    <submittedName>
        <fullName evidence="1">Uncharacterized conserved protein</fullName>
    </submittedName>
</protein>
<dbReference type="EMBL" id="FQUO01000004">
    <property type="protein sequence ID" value="SHE97455.1"/>
    <property type="molecule type" value="Genomic_DNA"/>
</dbReference>